<keyword evidence="6" id="KW-1185">Reference proteome</keyword>
<dbReference type="InterPro" id="IPR000595">
    <property type="entry name" value="cNMP-bd_dom"/>
</dbReference>
<dbReference type="CDD" id="cd00092">
    <property type="entry name" value="HTH_CRP"/>
    <property type="match status" value="1"/>
</dbReference>
<dbReference type="Pfam" id="PF13545">
    <property type="entry name" value="HTH_Crp_2"/>
    <property type="match status" value="1"/>
</dbReference>
<dbReference type="CDD" id="cd00038">
    <property type="entry name" value="CAP_ED"/>
    <property type="match status" value="1"/>
</dbReference>
<dbReference type="InterPro" id="IPR036390">
    <property type="entry name" value="WH_DNA-bd_sf"/>
</dbReference>
<keyword evidence="2" id="KW-0238">DNA-binding</keyword>
<dbReference type="GO" id="GO:0003677">
    <property type="term" value="F:DNA binding"/>
    <property type="evidence" value="ECO:0007669"/>
    <property type="project" value="UniProtKB-KW"/>
</dbReference>
<dbReference type="PANTHER" id="PTHR24567:SF75">
    <property type="entry name" value="FUMARATE AND NITRATE REDUCTION REGULATORY PROTEIN"/>
    <property type="match status" value="1"/>
</dbReference>
<evidence type="ECO:0000259" key="4">
    <source>
        <dbReference type="PROSITE" id="PS51063"/>
    </source>
</evidence>
<feature type="domain" description="HTH crp-type" evidence="4">
    <location>
        <begin position="164"/>
        <end position="237"/>
    </location>
</feature>
<accession>A0A4R6G5M8</accession>
<dbReference type="Proteomes" id="UP000294737">
    <property type="component" value="Unassembled WGS sequence"/>
</dbReference>
<protein>
    <submittedName>
        <fullName evidence="5">CRP/FNR family transcriptional regulator</fullName>
    </submittedName>
</protein>
<dbReference type="InterPro" id="IPR014710">
    <property type="entry name" value="RmlC-like_jellyroll"/>
</dbReference>
<evidence type="ECO:0000256" key="3">
    <source>
        <dbReference type="ARBA" id="ARBA00023163"/>
    </source>
</evidence>
<dbReference type="PANTHER" id="PTHR24567">
    <property type="entry name" value="CRP FAMILY TRANSCRIPTIONAL REGULATORY PROTEIN"/>
    <property type="match status" value="1"/>
</dbReference>
<dbReference type="FunFam" id="1.10.10.10:FF:000028">
    <property type="entry name" value="Fumarate/nitrate reduction transcriptional regulator Fnr"/>
    <property type="match status" value="1"/>
</dbReference>
<evidence type="ECO:0000313" key="5">
    <source>
        <dbReference type="EMBL" id="TDN89757.1"/>
    </source>
</evidence>
<comment type="caution">
    <text evidence="5">The sequence shown here is derived from an EMBL/GenBank/DDBJ whole genome shotgun (WGS) entry which is preliminary data.</text>
</comment>
<dbReference type="NCBIfam" id="NF008365">
    <property type="entry name" value="PRK11161.1"/>
    <property type="match status" value="1"/>
</dbReference>
<dbReference type="GO" id="GO:0005829">
    <property type="term" value="C:cytosol"/>
    <property type="evidence" value="ECO:0007669"/>
    <property type="project" value="TreeGrafter"/>
</dbReference>
<name>A0A4R6G5M8_9BURK</name>
<dbReference type="Gene3D" id="1.10.10.10">
    <property type="entry name" value="Winged helix-like DNA-binding domain superfamily/Winged helix DNA-binding domain"/>
    <property type="match status" value="1"/>
</dbReference>
<dbReference type="SUPFAM" id="SSF46785">
    <property type="entry name" value="Winged helix' DNA-binding domain"/>
    <property type="match status" value="1"/>
</dbReference>
<dbReference type="PROSITE" id="PS00042">
    <property type="entry name" value="HTH_CRP_1"/>
    <property type="match status" value="1"/>
</dbReference>
<keyword evidence="3" id="KW-0804">Transcription</keyword>
<reference evidence="5 6" key="1">
    <citation type="submission" date="2019-03" db="EMBL/GenBank/DDBJ databases">
        <title>Genomic Encyclopedia of Type Strains, Phase IV (KMG-IV): sequencing the most valuable type-strain genomes for metagenomic binning, comparative biology and taxonomic classification.</title>
        <authorList>
            <person name="Goeker M."/>
        </authorList>
    </citation>
    <scope>NUCLEOTIDE SEQUENCE [LARGE SCALE GENOMIC DNA]</scope>
    <source>
        <strain evidence="5 6">DSM 18555</strain>
    </source>
</reference>
<gene>
    <name evidence="5" type="ORF">EV677_1819</name>
</gene>
<dbReference type="SUPFAM" id="SSF51206">
    <property type="entry name" value="cAMP-binding domain-like"/>
    <property type="match status" value="1"/>
</dbReference>
<dbReference type="InterPro" id="IPR036388">
    <property type="entry name" value="WH-like_DNA-bd_sf"/>
</dbReference>
<dbReference type="InterPro" id="IPR018335">
    <property type="entry name" value="Tscrpt_reg_HTH_Crp-type_CS"/>
</dbReference>
<evidence type="ECO:0000256" key="2">
    <source>
        <dbReference type="ARBA" id="ARBA00023125"/>
    </source>
</evidence>
<organism evidence="5 6">
    <name type="scientific">Herminiimonas fonticola</name>
    <dbReference type="NCBI Taxonomy" id="303380"/>
    <lineage>
        <taxon>Bacteria</taxon>
        <taxon>Pseudomonadati</taxon>
        <taxon>Pseudomonadota</taxon>
        <taxon>Betaproteobacteria</taxon>
        <taxon>Burkholderiales</taxon>
        <taxon>Oxalobacteraceae</taxon>
        <taxon>Herminiimonas</taxon>
    </lineage>
</organism>
<dbReference type="GO" id="GO:0003700">
    <property type="term" value="F:DNA-binding transcription factor activity"/>
    <property type="evidence" value="ECO:0007669"/>
    <property type="project" value="InterPro"/>
</dbReference>
<dbReference type="Gene3D" id="2.60.120.10">
    <property type="entry name" value="Jelly Rolls"/>
    <property type="match status" value="1"/>
</dbReference>
<keyword evidence="1" id="KW-0805">Transcription regulation</keyword>
<dbReference type="InterPro" id="IPR012318">
    <property type="entry name" value="HTH_CRP"/>
</dbReference>
<dbReference type="InterPro" id="IPR050397">
    <property type="entry name" value="Env_Response_Regulators"/>
</dbReference>
<dbReference type="PROSITE" id="PS51063">
    <property type="entry name" value="HTH_CRP_2"/>
    <property type="match status" value="1"/>
</dbReference>
<dbReference type="PRINTS" id="PR00034">
    <property type="entry name" value="HTHCRP"/>
</dbReference>
<dbReference type="SMART" id="SM00419">
    <property type="entry name" value="HTH_CRP"/>
    <property type="match status" value="1"/>
</dbReference>
<dbReference type="OrthoDB" id="7643467at2"/>
<evidence type="ECO:0000313" key="6">
    <source>
        <dbReference type="Proteomes" id="UP000294737"/>
    </source>
</evidence>
<sequence length="282" mass="31669">MKIPLQLNFPLVLESSTLRNCSGCSMHQICLPAGLNEHQTRLLSQIVVHKKIAKDSYLYRIGDPFTALYAVRVGHFKTYQENLAGNRQINGLQMSGDLLGMDAISSARHQCDATALEDSEVCVIPYAQLETLFTEMPILMRHFHRVMSKEIIGEQDVIMILGNMYAEQRFAAFLVNLSTRYALRGYSPTRFQLRMTREDIGNYLGLTIESISRMIAKLRKNGLIEVRQRDVELLDLAALKKLAAGMDISDTSPISICVTSAEAEANYLLPQPVQQPYSLIQG</sequence>
<dbReference type="AlphaFoldDB" id="A0A4R6G5M8"/>
<dbReference type="InterPro" id="IPR018490">
    <property type="entry name" value="cNMP-bd_dom_sf"/>
</dbReference>
<evidence type="ECO:0000256" key="1">
    <source>
        <dbReference type="ARBA" id="ARBA00023015"/>
    </source>
</evidence>
<dbReference type="EMBL" id="SNWF01000005">
    <property type="protein sequence ID" value="TDN89757.1"/>
    <property type="molecule type" value="Genomic_DNA"/>
</dbReference>
<dbReference type="Pfam" id="PF00027">
    <property type="entry name" value="cNMP_binding"/>
    <property type="match status" value="1"/>
</dbReference>
<dbReference type="SMART" id="SM00100">
    <property type="entry name" value="cNMP"/>
    <property type="match status" value="1"/>
</dbReference>
<dbReference type="RefSeq" id="WP_112991862.1">
    <property type="nucleotide sequence ID" value="NZ_PTLZ01000002.1"/>
</dbReference>
<proteinExistence type="predicted"/>